<dbReference type="PANTHER" id="PTHR43283:SF7">
    <property type="entry name" value="BETA-LACTAMASE-RELATED DOMAIN-CONTAINING PROTEIN"/>
    <property type="match status" value="1"/>
</dbReference>
<keyword evidence="3" id="KW-1185">Reference proteome</keyword>
<feature type="domain" description="Beta-lactamase-related" evidence="1">
    <location>
        <begin position="42"/>
        <end position="307"/>
    </location>
</feature>
<dbReference type="Gene3D" id="3.40.710.10">
    <property type="entry name" value="DD-peptidase/beta-lactamase superfamily"/>
    <property type="match status" value="1"/>
</dbReference>
<dbReference type="SUPFAM" id="SSF56601">
    <property type="entry name" value="beta-lactamase/transpeptidase-like"/>
    <property type="match status" value="1"/>
</dbReference>
<keyword evidence="2" id="KW-0378">Hydrolase</keyword>
<gene>
    <name evidence="2" type="ORF">GXP70_16330</name>
</gene>
<dbReference type="AlphaFoldDB" id="A0A6C0G2B1"/>
<reference evidence="2 3" key="1">
    <citation type="submission" date="2020-01" db="EMBL/GenBank/DDBJ databases">
        <title>Paenibacillus sp. nov., isolated from tomato rhizosphere.</title>
        <authorList>
            <person name="Weon H.-Y."/>
            <person name="Lee S.A."/>
        </authorList>
    </citation>
    <scope>NUCLEOTIDE SEQUENCE [LARGE SCALE GENOMIC DNA]</scope>
    <source>
        <strain evidence="2 3">12200R-189</strain>
    </source>
</reference>
<dbReference type="KEGG" id="plyc:GXP70_16330"/>
<dbReference type="Pfam" id="PF00144">
    <property type="entry name" value="Beta-lactamase"/>
    <property type="match status" value="1"/>
</dbReference>
<protein>
    <submittedName>
        <fullName evidence="2">Serine hydrolase</fullName>
    </submittedName>
</protein>
<dbReference type="InterPro" id="IPR050789">
    <property type="entry name" value="Diverse_Enzym_Activities"/>
</dbReference>
<organism evidence="2 3">
    <name type="scientific">Paenibacillus lycopersici</name>
    <dbReference type="NCBI Taxonomy" id="2704462"/>
    <lineage>
        <taxon>Bacteria</taxon>
        <taxon>Bacillati</taxon>
        <taxon>Bacillota</taxon>
        <taxon>Bacilli</taxon>
        <taxon>Bacillales</taxon>
        <taxon>Paenibacillaceae</taxon>
        <taxon>Paenibacillus</taxon>
    </lineage>
</organism>
<dbReference type="Proteomes" id="UP000476064">
    <property type="component" value="Chromosome"/>
</dbReference>
<name>A0A6C0G2B1_9BACL</name>
<dbReference type="GO" id="GO:0016787">
    <property type="term" value="F:hydrolase activity"/>
    <property type="evidence" value="ECO:0007669"/>
    <property type="project" value="UniProtKB-KW"/>
</dbReference>
<dbReference type="InterPro" id="IPR012338">
    <property type="entry name" value="Beta-lactam/transpept-like"/>
</dbReference>
<dbReference type="RefSeq" id="WP_162357808.1">
    <property type="nucleotide sequence ID" value="NZ_CP048209.1"/>
</dbReference>
<accession>A0A6C0G2B1</accession>
<dbReference type="PANTHER" id="PTHR43283">
    <property type="entry name" value="BETA-LACTAMASE-RELATED"/>
    <property type="match status" value="1"/>
</dbReference>
<evidence type="ECO:0000313" key="2">
    <source>
        <dbReference type="EMBL" id="QHT61369.1"/>
    </source>
</evidence>
<evidence type="ECO:0000259" key="1">
    <source>
        <dbReference type="Pfam" id="PF00144"/>
    </source>
</evidence>
<proteinExistence type="predicted"/>
<dbReference type="InterPro" id="IPR001466">
    <property type="entry name" value="Beta-lactam-related"/>
</dbReference>
<dbReference type="EMBL" id="CP048209">
    <property type="protein sequence ID" value="QHT61369.1"/>
    <property type="molecule type" value="Genomic_DNA"/>
</dbReference>
<sequence>MSIHVRDDLALPRGNPESQGVASSAFVAFLDEIAAKNLELHSFMVLRHDHVVAEGWWQPYAAELPHLLFSLSKSFTSTAIGFAVSEGLLTVDDAVISFFPDEAPAEPSANLRAMRIRHLLMMGTGHEQDTTDALWKQENGNWAEAFLSRPVDREPGSHFVYNSGATYMLSAILNKVTGQSLLDYLQPRLLTPLGIFGATWETCPRGIAVGGWGLSVTTESIAKFGQLYLRKGLWNGTRILSEAWIDEATTKHISNGDGGENDWAQGYGYQFWRCRHDVYRGDGAFGQYCIVMPDQDAVVAITAATNDMQAVLNAVWAHLLPAMTPAPLPADEEHAMKLAERIQRLDLPAPRQTASSSREDELSGRYGLEDNSLHWSTFGILFEEQEAAILLRDAQGEHEVRCGREAWIVQTAQNHGKEQRIAASFTWQDETSIAITVRYIETPFCHSIMCRLDGGQITLEIKANVNFGPSELMPPVKGSRIAADA</sequence>
<evidence type="ECO:0000313" key="3">
    <source>
        <dbReference type="Proteomes" id="UP000476064"/>
    </source>
</evidence>